<accession>M3CEF7</accession>
<dbReference type="eggNOG" id="ENOG502Z7TR">
    <property type="taxonomic scope" value="Bacteria"/>
</dbReference>
<dbReference type="EMBL" id="AORZ01000002">
    <property type="protein sequence ID" value="EMF02447.1"/>
    <property type="molecule type" value="Genomic_DNA"/>
</dbReference>
<evidence type="ECO:0000313" key="2">
    <source>
        <dbReference type="EMBL" id="EMF02447.1"/>
    </source>
</evidence>
<evidence type="ECO:0000256" key="1">
    <source>
        <dbReference type="SAM" id="MobiDB-lite"/>
    </source>
</evidence>
<organism evidence="2 3">
    <name type="scientific">Streptomyces mobaraensis (strain ATCC 29032 / DSM 40847 / JCM 4168 / NBRC 13819 / NCIMB 11159 / IPCR 16-22)</name>
    <dbReference type="NCBI Taxonomy" id="1223523"/>
    <lineage>
        <taxon>Bacteria</taxon>
        <taxon>Bacillati</taxon>
        <taxon>Actinomycetota</taxon>
        <taxon>Actinomycetes</taxon>
        <taxon>Kitasatosporales</taxon>
        <taxon>Streptomycetaceae</taxon>
        <taxon>Streptomyces</taxon>
    </lineage>
</organism>
<dbReference type="InterPro" id="IPR021145">
    <property type="entry name" value="Portal_protein_SPP1_Gp6-like"/>
</dbReference>
<sequence>MAQKKKEDVVFPSQITDFNERIEHALKQIEKDYKKLSLIDRYTRGLHTAPYVPRKANPEFKELVKRAIHNIIPLLVDAPTNALSVEGYRRPDVTGNPAEWQFWQKNRMDQRQALVHRTAIETGQAYVSVAPGLIDPKVPEIRAYHSMKVFAGYDDPVFDPFPMYALYIESNTYSEKEPTRARFWDDQMVYDLVLGGKEPQIVNKRAHGLGVCPVIRFTPKMDLNGRVTGMVEGIIRYQDKLNQMYLSLLIAQHYTGFAIRTATGLAPVERVDENGMPILDADGQPTFVPPVLDPSTMLVSPSPDTQFGQLPAAPTGDFLEAIELTVRHMCAVTETPPHYLLSGKLANLSADALAAAESAFQRKIDEIRNSFGESWELVLRLCALVSGDQTGYEVEDTQVQWADKGNRSLAQAVDAGLKLTQMNVPVDIVLTKIPGFSQQDVDLVRERLGEALLSPQGQAEGSKPKLSGADQEQAKPEKNEAPAPAPGGKPKAPTGPGSRKGAAGPGRTPRTPKGKVKANEPTA</sequence>
<reference evidence="2 3" key="1">
    <citation type="journal article" date="2013" name="Genome Announc.">
        <title>Whole-Genome Shotgun Assembly and Analysis of the Genome of Streptomyces mobaraensis DSM 40847, a Strain for Industrial Production of Microbial Transglutaminase.</title>
        <authorList>
            <person name="Yang H."/>
            <person name="He T."/>
            <person name="Wu W."/>
            <person name="Zhu W."/>
            <person name="Lu B."/>
            <person name="Sun W."/>
        </authorList>
    </citation>
    <scope>NUCLEOTIDE SEQUENCE [LARGE SCALE GENOMIC DNA]</scope>
    <source>
        <strain evidence="2 3">DSM 40847</strain>
    </source>
</reference>
<comment type="caution">
    <text evidence="2">The sequence shown here is derived from an EMBL/GenBank/DDBJ whole genome shotgun (WGS) entry which is preliminary data.</text>
</comment>
<name>M3CEF7_STRM1</name>
<feature type="region of interest" description="Disordered" evidence="1">
    <location>
        <begin position="453"/>
        <end position="523"/>
    </location>
</feature>
<evidence type="ECO:0008006" key="4">
    <source>
        <dbReference type="Google" id="ProtNLM"/>
    </source>
</evidence>
<dbReference type="PATRIC" id="fig|1223523.3.peg.269"/>
<dbReference type="AlphaFoldDB" id="M3CEF7"/>
<dbReference type="STRING" id="1223523.H340_01334"/>
<dbReference type="Pfam" id="PF05133">
    <property type="entry name" value="SPP1_portal"/>
    <property type="match status" value="1"/>
</dbReference>
<proteinExistence type="predicted"/>
<protein>
    <recommendedName>
        <fullName evidence="4">Phage portal protein</fullName>
    </recommendedName>
</protein>
<feature type="compositionally biased region" description="Low complexity" evidence="1">
    <location>
        <begin position="486"/>
        <end position="497"/>
    </location>
</feature>
<dbReference type="Proteomes" id="UP000011740">
    <property type="component" value="Unassembled WGS sequence"/>
</dbReference>
<gene>
    <name evidence="2" type="ORF">H340_01334</name>
</gene>
<evidence type="ECO:0000313" key="3">
    <source>
        <dbReference type="Proteomes" id="UP000011740"/>
    </source>
</evidence>
<dbReference type="RefSeq" id="WP_004938133.1">
    <property type="nucleotide sequence ID" value="NZ_AORZ01000002.1"/>
</dbReference>